<dbReference type="Pfam" id="PF11788">
    <property type="entry name" value="MRP-L46"/>
    <property type="match status" value="1"/>
</dbReference>
<dbReference type="GO" id="GO:0005762">
    <property type="term" value="C:mitochondrial large ribosomal subunit"/>
    <property type="evidence" value="ECO:0007669"/>
    <property type="project" value="TreeGrafter"/>
</dbReference>
<evidence type="ECO:0000256" key="2">
    <source>
        <dbReference type="ARBA" id="ARBA00009070"/>
    </source>
</evidence>
<feature type="compositionally biased region" description="Basic and acidic residues" evidence="8">
    <location>
        <begin position="130"/>
        <end position="143"/>
    </location>
</feature>
<dbReference type="GO" id="GO:0003735">
    <property type="term" value="F:structural constituent of ribosome"/>
    <property type="evidence" value="ECO:0007669"/>
    <property type="project" value="InterPro"/>
</dbReference>
<comment type="similarity">
    <text evidence="2">Belongs to the mitochondrion-specific ribosomal protein mL46 family.</text>
</comment>
<evidence type="ECO:0000256" key="7">
    <source>
        <dbReference type="ARBA" id="ARBA00035190"/>
    </source>
</evidence>
<dbReference type="InterPro" id="IPR040008">
    <property type="entry name" value="Ribosomal_mL46"/>
</dbReference>
<evidence type="ECO:0000256" key="8">
    <source>
        <dbReference type="SAM" id="MobiDB-lite"/>
    </source>
</evidence>
<dbReference type="CDD" id="cd04661">
    <property type="entry name" value="NUDIX_MRP_L46"/>
    <property type="match status" value="1"/>
</dbReference>
<evidence type="ECO:0000313" key="10">
    <source>
        <dbReference type="EMBL" id="CDP37033.1"/>
    </source>
</evidence>
<evidence type="ECO:0000256" key="4">
    <source>
        <dbReference type="ARBA" id="ARBA00022980"/>
    </source>
</evidence>
<dbReference type="InterPro" id="IPR021757">
    <property type="entry name" value="Ribosomal_mL46_N"/>
</dbReference>
<dbReference type="PhylomeDB" id="A0A060T7U0"/>
<comment type="subcellular location">
    <subcellularLocation>
        <location evidence="1">Mitochondrion</location>
    </subcellularLocation>
</comment>
<organism evidence="10">
    <name type="scientific">Blastobotrys adeninivorans</name>
    <name type="common">Yeast</name>
    <name type="synonym">Arxula adeninivorans</name>
    <dbReference type="NCBI Taxonomy" id="409370"/>
    <lineage>
        <taxon>Eukaryota</taxon>
        <taxon>Fungi</taxon>
        <taxon>Dikarya</taxon>
        <taxon>Ascomycota</taxon>
        <taxon>Saccharomycotina</taxon>
        <taxon>Dipodascomycetes</taxon>
        <taxon>Dipodascales</taxon>
        <taxon>Trichomonascaceae</taxon>
        <taxon>Blastobotrys</taxon>
    </lineage>
</organism>
<proteinExistence type="inferred from homology"/>
<dbReference type="EMBL" id="HG937694">
    <property type="protein sequence ID" value="CDP37033.1"/>
    <property type="molecule type" value="Genomic_DNA"/>
</dbReference>
<keyword evidence="3" id="KW-0809">Transit peptide</keyword>
<evidence type="ECO:0000256" key="5">
    <source>
        <dbReference type="ARBA" id="ARBA00023128"/>
    </source>
</evidence>
<dbReference type="InterPro" id="IPR033650">
    <property type="entry name" value="Ribosomal_mL46_NUDIX"/>
</dbReference>
<keyword evidence="4" id="KW-0689">Ribosomal protein</keyword>
<evidence type="ECO:0000256" key="1">
    <source>
        <dbReference type="ARBA" id="ARBA00004173"/>
    </source>
</evidence>
<evidence type="ECO:0000256" key="3">
    <source>
        <dbReference type="ARBA" id="ARBA00022946"/>
    </source>
</evidence>
<dbReference type="AlphaFoldDB" id="A0A060T7U0"/>
<feature type="domain" description="Large ribosomal subunit protein mL46 N-terminal" evidence="9">
    <location>
        <begin position="36"/>
        <end position="157"/>
    </location>
</feature>
<name>A0A060T7U0_BLAAD</name>
<evidence type="ECO:0000259" key="9">
    <source>
        <dbReference type="Pfam" id="PF11788"/>
    </source>
</evidence>
<dbReference type="PANTHER" id="PTHR13124:SF12">
    <property type="entry name" value="LARGE RIBOSOMAL SUBUNIT PROTEIN ML46"/>
    <property type="match status" value="1"/>
</dbReference>
<feature type="region of interest" description="Disordered" evidence="8">
    <location>
        <begin position="130"/>
        <end position="156"/>
    </location>
</feature>
<reference evidence="10" key="2">
    <citation type="submission" date="2014-06" db="EMBL/GenBank/DDBJ databases">
        <title>The complete genome of Blastobotrys (Arxula) adeninivorans LS3 - a yeast of biotechnological interest.</title>
        <authorList>
            <person name="Kunze G."/>
            <person name="Gaillardin C."/>
            <person name="Czernicka M."/>
            <person name="Durrens P."/>
            <person name="Martin T."/>
            <person name="Boer E."/>
            <person name="Gabaldon T."/>
            <person name="Cruz J."/>
            <person name="Talla E."/>
            <person name="Marck C."/>
            <person name="Goffeau A."/>
            <person name="Barbe V."/>
            <person name="Baret P."/>
            <person name="Baronian K."/>
            <person name="Beier S."/>
            <person name="Bleykasten C."/>
            <person name="Bode R."/>
            <person name="Casaregola S."/>
            <person name="Despons L."/>
            <person name="Fairhead C."/>
            <person name="Giersberg M."/>
            <person name="Gierski P."/>
            <person name="Hahnel U."/>
            <person name="Hartmann A."/>
            <person name="Jankowska D."/>
            <person name="Jubin C."/>
            <person name="Jung P."/>
            <person name="Lafontaine I."/>
            <person name="Leh-Louis V."/>
            <person name="Lemaire M."/>
            <person name="Marcet-Houben M."/>
            <person name="Mascher M."/>
            <person name="Morel G."/>
            <person name="Richard G.-F."/>
            <person name="Riechen J."/>
            <person name="Sacerdot C."/>
            <person name="Sarkar A."/>
            <person name="Savel G."/>
            <person name="Schacherer J."/>
            <person name="Sherman D."/>
            <person name="Straub M.-L."/>
            <person name="Stein N."/>
            <person name="Thierry A."/>
            <person name="Trautwein-Schult A."/>
            <person name="Westhof E."/>
            <person name="Worch S."/>
            <person name="Dujon B."/>
            <person name="Souciet J.-L."/>
            <person name="Wincker P."/>
            <person name="Scholz U."/>
            <person name="Neuveglise N."/>
        </authorList>
    </citation>
    <scope>NUCLEOTIDE SEQUENCE</scope>
    <source>
        <strain evidence="10">LS3</strain>
    </source>
</reference>
<keyword evidence="5" id="KW-0496">Mitochondrion</keyword>
<gene>
    <name evidence="10" type="ORF">GNLVRS02_ARAD1D02200g</name>
</gene>
<dbReference type="PANTHER" id="PTHR13124">
    <property type="entry name" value="39S RIBOSOMAL PROTEIN L46, MITOCHONDRIAL PRECURSOR-RELATED"/>
    <property type="match status" value="1"/>
</dbReference>
<evidence type="ECO:0000256" key="6">
    <source>
        <dbReference type="ARBA" id="ARBA00023274"/>
    </source>
</evidence>
<reference evidence="10" key="1">
    <citation type="submission" date="2014-02" db="EMBL/GenBank/DDBJ databases">
        <authorList>
            <person name="Genoscope - CEA"/>
        </authorList>
    </citation>
    <scope>NUCLEOTIDE SEQUENCE</scope>
    <source>
        <strain evidence="10">LS3</strain>
    </source>
</reference>
<keyword evidence="6" id="KW-0687">Ribonucleoprotein</keyword>
<sequence length="300" mass="33558">MRPYKGLIRLYSSAAATASASATASALPKGPAAPANVFTSLILSRIPIVTPELSEFEKAYYHYQDELERRLMWTFPQYYYFKKGSLSERKFVAAQRGPVVKQPGVFYPRGEPDVKFNRERRFKQEIVVPRDAEGSGDNKDESFTRPIVPNSRKTKADETNDIKSLIRRLDRTLYLIVKDGSGKWKFPTGVLSGPEHLHIGAERIVRELGGPDMNTWTVSNTPCAVVNYTKPGSTGGDVSSITSSADASNIKEFFIKSHILDGQFIPQSKGLDFAWLTKEELGDHVDQAYYQSIKPVLSDQ</sequence>
<accession>A0A060T7U0</accession>
<protein>
    <recommendedName>
        <fullName evidence="7">Large ribosomal subunit protein mL46</fullName>
    </recommendedName>
</protein>
<dbReference type="Gene3D" id="3.90.79.10">
    <property type="entry name" value="Nucleoside Triphosphate Pyrophosphohydrolase"/>
    <property type="match status" value="1"/>
</dbReference>